<dbReference type="AlphaFoldDB" id="X1CM58"/>
<gene>
    <name evidence="3" type="ORF">S01H4_36658</name>
</gene>
<dbReference type="Pfam" id="PF01075">
    <property type="entry name" value="Glyco_transf_9"/>
    <property type="match status" value="1"/>
</dbReference>
<dbReference type="SUPFAM" id="SSF53756">
    <property type="entry name" value="UDP-Glycosyltransferase/glycogen phosphorylase"/>
    <property type="match status" value="1"/>
</dbReference>
<dbReference type="Gene3D" id="3.40.50.2000">
    <property type="entry name" value="Glycogen Phosphorylase B"/>
    <property type="match status" value="1"/>
</dbReference>
<dbReference type="GO" id="GO:0005829">
    <property type="term" value="C:cytosol"/>
    <property type="evidence" value="ECO:0007669"/>
    <property type="project" value="TreeGrafter"/>
</dbReference>
<dbReference type="CDD" id="cd03789">
    <property type="entry name" value="GT9_LPS_heptosyltransferase"/>
    <property type="match status" value="1"/>
</dbReference>
<evidence type="ECO:0000313" key="3">
    <source>
        <dbReference type="EMBL" id="GAG94077.1"/>
    </source>
</evidence>
<name>X1CM58_9ZZZZ</name>
<comment type="caution">
    <text evidence="3">The sequence shown here is derived from an EMBL/GenBank/DDBJ whole genome shotgun (WGS) entry which is preliminary data.</text>
</comment>
<evidence type="ECO:0000256" key="2">
    <source>
        <dbReference type="ARBA" id="ARBA00022679"/>
    </source>
</evidence>
<evidence type="ECO:0000256" key="1">
    <source>
        <dbReference type="ARBA" id="ARBA00022676"/>
    </source>
</evidence>
<dbReference type="PANTHER" id="PTHR30160">
    <property type="entry name" value="TETRAACYLDISACCHARIDE 4'-KINASE-RELATED"/>
    <property type="match status" value="1"/>
</dbReference>
<dbReference type="GO" id="GO:0009244">
    <property type="term" value="P:lipopolysaccharide core region biosynthetic process"/>
    <property type="evidence" value="ECO:0007669"/>
    <property type="project" value="TreeGrafter"/>
</dbReference>
<reference evidence="3" key="1">
    <citation type="journal article" date="2014" name="Front. Microbiol.">
        <title>High frequency of phylogenetically diverse reductive dehalogenase-homologous genes in deep subseafloor sedimentary metagenomes.</title>
        <authorList>
            <person name="Kawai M."/>
            <person name="Futagami T."/>
            <person name="Toyoda A."/>
            <person name="Takaki Y."/>
            <person name="Nishi S."/>
            <person name="Hori S."/>
            <person name="Arai W."/>
            <person name="Tsubouchi T."/>
            <person name="Morono Y."/>
            <person name="Uchiyama I."/>
            <person name="Ito T."/>
            <person name="Fujiyama A."/>
            <person name="Inagaki F."/>
            <person name="Takami H."/>
        </authorList>
    </citation>
    <scope>NUCLEOTIDE SEQUENCE</scope>
    <source>
        <strain evidence="3">Expedition CK06-06</strain>
    </source>
</reference>
<feature type="non-terminal residue" evidence="3">
    <location>
        <position position="200"/>
    </location>
</feature>
<dbReference type="EMBL" id="BART01019615">
    <property type="protein sequence ID" value="GAG94077.1"/>
    <property type="molecule type" value="Genomic_DNA"/>
</dbReference>
<keyword evidence="1" id="KW-0328">Glycosyltransferase</keyword>
<keyword evidence="2" id="KW-0808">Transferase</keyword>
<accession>X1CM58</accession>
<organism evidence="3">
    <name type="scientific">marine sediment metagenome</name>
    <dbReference type="NCBI Taxonomy" id="412755"/>
    <lineage>
        <taxon>unclassified sequences</taxon>
        <taxon>metagenomes</taxon>
        <taxon>ecological metagenomes</taxon>
    </lineage>
</organism>
<dbReference type="InterPro" id="IPR051199">
    <property type="entry name" value="LPS_LOS_Heptosyltrfase"/>
</dbReference>
<protein>
    <recommendedName>
        <fullName evidence="4">Glycosyl transferase</fullName>
    </recommendedName>
</protein>
<proteinExistence type="predicted"/>
<sequence length="200" mass="22237">MPVISIVDRYFNTVKTFDVTNDGEGLDFFIPEKDFVSTSSLPVAFREGFIIFAIGANHATKRMPVEKIIDLIKNIGLPIILLGDGNDKEQGDQIVIDAGKNVLNACGLYNINQSASIVKQSKVVISHDTGLMHIAAAFNKKIISVWGNTVPEFGMYPYLPDPDSRIIRVENLKCCPCSKLGFKKCPKKHFRCMNDINTEQ</sequence>
<dbReference type="GO" id="GO:0008713">
    <property type="term" value="F:ADP-heptose-lipopolysaccharide heptosyltransferase activity"/>
    <property type="evidence" value="ECO:0007669"/>
    <property type="project" value="TreeGrafter"/>
</dbReference>
<dbReference type="PANTHER" id="PTHR30160:SF1">
    <property type="entry name" value="LIPOPOLYSACCHARIDE 1,2-N-ACETYLGLUCOSAMINETRANSFERASE-RELATED"/>
    <property type="match status" value="1"/>
</dbReference>
<evidence type="ECO:0008006" key="4">
    <source>
        <dbReference type="Google" id="ProtNLM"/>
    </source>
</evidence>
<dbReference type="InterPro" id="IPR002201">
    <property type="entry name" value="Glyco_trans_9"/>
</dbReference>